<proteinExistence type="predicted"/>
<organism evidence="1 2">
    <name type="scientific">Synechococcus phage S-CAM7</name>
    <dbReference type="NCBI Taxonomy" id="1883368"/>
    <lineage>
        <taxon>Viruses</taxon>
        <taxon>Duplodnaviria</taxon>
        <taxon>Heunggongvirae</taxon>
        <taxon>Uroviricota</taxon>
        <taxon>Caudoviricetes</taxon>
        <taxon>Pantevenvirales</taxon>
        <taxon>Kyanoviridae</taxon>
        <taxon>Mazuvirus</taxon>
        <taxon>Mazuvirus scam7</taxon>
    </lineage>
</organism>
<dbReference type="EMBL" id="MT586120">
    <property type="protein sequence ID" value="QLF86231.1"/>
    <property type="molecule type" value="Genomic_DNA"/>
</dbReference>
<reference evidence="1 2" key="1">
    <citation type="submission" date="2020-06" db="EMBL/GenBank/DDBJ databases">
        <authorList>
            <person name="Puxty R.J."/>
            <person name="Weihe C."/>
            <person name="Marston M.F."/>
            <person name="Martiny J.B.H."/>
        </authorList>
    </citation>
    <scope>NUCLEOTIDE SEQUENCE [LARGE SCALE GENOMIC DNA]</scope>
    <source>
        <strain evidence="1">0809CC03</strain>
    </source>
</reference>
<gene>
    <name evidence="1" type="ORF">CC030809_00175</name>
</gene>
<evidence type="ECO:0000313" key="1">
    <source>
        <dbReference type="EMBL" id="QLF86231.1"/>
    </source>
</evidence>
<dbReference type="Proteomes" id="UP000510897">
    <property type="component" value="Segment"/>
</dbReference>
<evidence type="ECO:0000313" key="2">
    <source>
        <dbReference type="Proteomes" id="UP000510897"/>
    </source>
</evidence>
<sequence>MNDTELLALDLFIESVIKVDEDLRSQARDQKCLDELINIRVDVLEYLYELRRKSNGTV</sequence>
<name>A0A7D5KUK2_9CAUD</name>
<accession>A0A7D5KUK2</accession>
<protein>
    <submittedName>
        <fullName evidence="1">Uncharacterized protein</fullName>
    </submittedName>
</protein>
<reference evidence="1 2" key="2">
    <citation type="submission" date="2020-07" db="EMBL/GenBank/DDBJ databases">
        <title>Signatures of coevolution in a cyanophage population.</title>
        <authorList>
            <person name="Abebe J."/>
        </authorList>
    </citation>
    <scope>NUCLEOTIDE SEQUENCE [LARGE SCALE GENOMIC DNA]</scope>
    <source>
        <strain evidence="1">0809CC03</strain>
    </source>
</reference>